<feature type="transmembrane region" description="Helical" evidence="2">
    <location>
        <begin position="242"/>
        <end position="265"/>
    </location>
</feature>
<proteinExistence type="predicted"/>
<organism evidence="3 4">
    <name type="scientific">Septoria linicola</name>
    <dbReference type="NCBI Taxonomy" id="215465"/>
    <lineage>
        <taxon>Eukaryota</taxon>
        <taxon>Fungi</taxon>
        <taxon>Dikarya</taxon>
        <taxon>Ascomycota</taxon>
        <taxon>Pezizomycotina</taxon>
        <taxon>Dothideomycetes</taxon>
        <taxon>Dothideomycetidae</taxon>
        <taxon>Mycosphaerellales</taxon>
        <taxon>Mycosphaerellaceae</taxon>
        <taxon>Septoria</taxon>
    </lineage>
</organism>
<gene>
    <name evidence="3" type="ORF">Slin15195_G055850</name>
</gene>
<feature type="transmembrane region" description="Helical" evidence="2">
    <location>
        <begin position="198"/>
        <end position="222"/>
    </location>
</feature>
<accession>A0A9Q9AUR4</accession>
<feature type="transmembrane region" description="Helical" evidence="2">
    <location>
        <begin position="798"/>
        <end position="818"/>
    </location>
</feature>
<keyword evidence="2" id="KW-0812">Transmembrane</keyword>
<feature type="compositionally biased region" description="Polar residues" evidence="1">
    <location>
        <begin position="93"/>
        <end position="104"/>
    </location>
</feature>
<feature type="compositionally biased region" description="Polar residues" evidence="1">
    <location>
        <begin position="40"/>
        <end position="53"/>
    </location>
</feature>
<protein>
    <submittedName>
        <fullName evidence="3">Uncharacterized protein</fullName>
    </submittedName>
</protein>
<evidence type="ECO:0000256" key="1">
    <source>
        <dbReference type="SAM" id="MobiDB-lite"/>
    </source>
</evidence>
<dbReference type="EMBL" id="CP099421">
    <property type="protein sequence ID" value="USW52266.1"/>
    <property type="molecule type" value="Genomic_DNA"/>
</dbReference>
<dbReference type="OrthoDB" id="4721035at2759"/>
<dbReference type="AlphaFoldDB" id="A0A9Q9AUR4"/>
<evidence type="ECO:0000256" key="2">
    <source>
        <dbReference type="SAM" id="Phobius"/>
    </source>
</evidence>
<keyword evidence="4" id="KW-1185">Reference proteome</keyword>
<evidence type="ECO:0000313" key="3">
    <source>
        <dbReference type="EMBL" id="USW52266.1"/>
    </source>
</evidence>
<name>A0A9Q9AUR4_9PEZI</name>
<sequence>MSAPNLPEQRGLLSDASPVPTASPPTPFSGSARHRPGYTRVSSVSFNDTPQTRDITDTVAEDDITPAPAYSQSAARNHGLGIISEDSLKKDQPSISSPTQQVRTPVNARRTPEQSHELYSPPSTGAMTGSTRFEENFDEISYNPKHKDSRISLQSGAPSTYAKSDTGLLSVRSAYNDFAPHDHCASKKAYRHGRFNNWISVTILTLAVFATAFSFVFLIIALRGPRYGRKIRNGGSLTPSSAAFLTSLFAKLIELSFVTVVVAFVGQALARRAHTLEQARGVTLAELNMRAWILQPGTMLTQWESVRYAGVSFLGGVSFLAALLAILYTSAATALVQPQLVLPGFQSHTLHGLVKSAFANPTYIADECQTPITEMYDPEYSGTTCLQIQHSSDAFHNYYSYLATWADATKVNGNATKDLATRPKGYALFADNTTIEAPWIERTEVTQEAFPGYIINNVTMAMPHIGVVQAAADPINDIMQPYEVDGATYSIRASVPSPVVNVLCVTLSEAQLTPFVYDKWTFADGGGCNRTDWVTNGTWPTCAGYQEGTGPYLDNPDMTKAPEPLLNDIFRWGEKWGANRYPPIFPKLPIQYNTLINETKGMTTTYGPTSIYLLGRGGPVDSGGNSMIGSSGAKNYALCSLSAGQTPLCTTHYNASSSGGSMSAMCNTTDPLQYNRSESMALMGNDTLSKDWVNIASEWSRSLSFGAGLADGNASNARLLTQFIVTSGNLSAANPSAAEALAVLAGNTLIQSSTDAPFTLFWNYTNPTLEQGVYQTFNASVRVQQYGSGGSADYQKPFHLVLVAVFLMSAAILVYFLCHRHWYTDFSEPVHLFSLAVNSPPSQELAGSCGCGPSGEQFKVSWKLHKDGEHFYVDSQKSIENTLNIDSPRFSRRRFTQTFEMDSPVGKLKDRFSRQFS</sequence>
<feature type="transmembrane region" description="Helical" evidence="2">
    <location>
        <begin position="308"/>
        <end position="328"/>
    </location>
</feature>
<reference evidence="3" key="1">
    <citation type="submission" date="2022-06" db="EMBL/GenBank/DDBJ databases">
        <title>Complete genome sequences of two strains of the flax pathogen Septoria linicola.</title>
        <authorList>
            <person name="Lapalu N."/>
            <person name="Simon A."/>
            <person name="Demenou B."/>
            <person name="Paumier D."/>
            <person name="Guillot M.-P."/>
            <person name="Gout L."/>
            <person name="Valade R."/>
        </authorList>
    </citation>
    <scope>NUCLEOTIDE SEQUENCE</scope>
    <source>
        <strain evidence="3">SE15195</strain>
    </source>
</reference>
<keyword evidence="2" id="KW-1133">Transmembrane helix</keyword>
<keyword evidence="2" id="KW-0472">Membrane</keyword>
<feature type="region of interest" description="Disordered" evidence="1">
    <location>
        <begin position="1"/>
        <end position="129"/>
    </location>
</feature>
<evidence type="ECO:0000313" key="4">
    <source>
        <dbReference type="Proteomes" id="UP001056384"/>
    </source>
</evidence>
<dbReference type="Proteomes" id="UP001056384">
    <property type="component" value="Chromosome 4"/>
</dbReference>